<evidence type="ECO:0000313" key="5">
    <source>
        <dbReference type="EMBL" id="OGM20541.1"/>
    </source>
</evidence>
<dbReference type="Pfam" id="PF00929">
    <property type="entry name" value="RNase_T"/>
    <property type="match status" value="1"/>
</dbReference>
<evidence type="ECO:0000313" key="6">
    <source>
        <dbReference type="Proteomes" id="UP000178419"/>
    </source>
</evidence>
<dbReference type="Gene3D" id="3.30.420.10">
    <property type="entry name" value="Ribonuclease H-like superfamily/Ribonuclease H"/>
    <property type="match status" value="1"/>
</dbReference>
<name>A0A1F7XZS4_9BACT</name>
<evidence type="ECO:0000259" key="4">
    <source>
        <dbReference type="SMART" id="SM00479"/>
    </source>
</evidence>
<dbReference type="Proteomes" id="UP000178419">
    <property type="component" value="Unassembled WGS sequence"/>
</dbReference>
<dbReference type="InterPro" id="IPR036397">
    <property type="entry name" value="RNaseH_sf"/>
</dbReference>
<dbReference type="SUPFAM" id="SSF53098">
    <property type="entry name" value="Ribonuclease H-like"/>
    <property type="match status" value="1"/>
</dbReference>
<gene>
    <name evidence="5" type="ORF">A2714_04100</name>
</gene>
<dbReference type="InterPro" id="IPR013520">
    <property type="entry name" value="Ribonucl_H"/>
</dbReference>
<reference evidence="5 6" key="1">
    <citation type="journal article" date="2016" name="Nat. Commun.">
        <title>Thousands of microbial genomes shed light on interconnected biogeochemical processes in an aquifer system.</title>
        <authorList>
            <person name="Anantharaman K."/>
            <person name="Brown C.T."/>
            <person name="Hug L.A."/>
            <person name="Sharon I."/>
            <person name="Castelle C.J."/>
            <person name="Probst A.J."/>
            <person name="Thomas B.C."/>
            <person name="Singh A."/>
            <person name="Wilkins M.J."/>
            <person name="Karaoz U."/>
            <person name="Brodie E.L."/>
            <person name="Williams K.H."/>
            <person name="Hubbard S.S."/>
            <person name="Banfield J.F."/>
        </authorList>
    </citation>
    <scope>NUCLEOTIDE SEQUENCE [LARGE SCALE GENOMIC DNA]</scope>
</reference>
<dbReference type="PANTHER" id="PTHR30231:SF4">
    <property type="entry name" value="PROTEIN NEN2"/>
    <property type="match status" value="1"/>
</dbReference>
<keyword evidence="2" id="KW-0378">Hydrolase</keyword>
<proteinExistence type="predicted"/>
<accession>A0A1F7XZS4</accession>
<organism evidence="5 6">
    <name type="scientific">Candidatus Woesebacteria bacterium RIFCSPHIGHO2_01_FULL_38_9</name>
    <dbReference type="NCBI Taxonomy" id="1802492"/>
    <lineage>
        <taxon>Bacteria</taxon>
        <taxon>Candidatus Woeseibacteriota</taxon>
    </lineage>
</organism>
<dbReference type="AlphaFoldDB" id="A0A1F7XZS4"/>
<comment type="caution">
    <text evidence="5">The sequence shown here is derived from an EMBL/GenBank/DDBJ whole genome shotgun (WGS) entry which is preliminary data.</text>
</comment>
<dbReference type="CDD" id="cd06127">
    <property type="entry name" value="DEDDh"/>
    <property type="match status" value="1"/>
</dbReference>
<dbReference type="InterPro" id="IPR012337">
    <property type="entry name" value="RNaseH-like_sf"/>
</dbReference>
<evidence type="ECO:0000256" key="3">
    <source>
        <dbReference type="ARBA" id="ARBA00022839"/>
    </source>
</evidence>
<protein>
    <recommendedName>
        <fullName evidence="4">Exonuclease domain-containing protein</fullName>
    </recommendedName>
</protein>
<dbReference type="EMBL" id="MGGE01000040">
    <property type="protein sequence ID" value="OGM20541.1"/>
    <property type="molecule type" value="Genomic_DNA"/>
</dbReference>
<evidence type="ECO:0000256" key="1">
    <source>
        <dbReference type="ARBA" id="ARBA00022722"/>
    </source>
</evidence>
<evidence type="ECO:0000256" key="2">
    <source>
        <dbReference type="ARBA" id="ARBA00022801"/>
    </source>
</evidence>
<dbReference type="PANTHER" id="PTHR30231">
    <property type="entry name" value="DNA POLYMERASE III SUBUNIT EPSILON"/>
    <property type="match status" value="1"/>
</dbReference>
<sequence>MIRKKEKKINFRDRMILFVDLETTGLDMDKHEIIEIGCLLVDGKSLEILDKYHARINPEHLETGDPEGLKISGYSAGEWRDAKPLKETLKDISKLAPNAMVAGWKVDFDWWFLDKYFKKFGIKYSFDYHLIDVISIAYAHFRERNQPEELSLGDVCKLLKVPIHKGHSEGEGHNAMDDIVATYRVFKKLVA</sequence>
<feature type="domain" description="Exonuclease" evidence="4">
    <location>
        <begin position="15"/>
        <end position="191"/>
    </location>
</feature>
<keyword evidence="1" id="KW-0540">Nuclease</keyword>
<keyword evidence="3" id="KW-0269">Exonuclease</keyword>
<dbReference type="GO" id="GO:0003676">
    <property type="term" value="F:nucleic acid binding"/>
    <property type="evidence" value="ECO:0007669"/>
    <property type="project" value="InterPro"/>
</dbReference>
<dbReference type="SMART" id="SM00479">
    <property type="entry name" value="EXOIII"/>
    <property type="match status" value="1"/>
</dbReference>
<dbReference type="GO" id="GO:0008408">
    <property type="term" value="F:3'-5' exonuclease activity"/>
    <property type="evidence" value="ECO:0007669"/>
    <property type="project" value="TreeGrafter"/>
</dbReference>